<feature type="binding site" evidence="19">
    <location>
        <position position="551"/>
    </location>
    <ligand>
        <name>ATP</name>
        <dbReference type="ChEBI" id="CHEBI:30616"/>
    </ligand>
</feature>
<dbReference type="InterPro" id="IPR001480">
    <property type="entry name" value="Bulb-type_lectin_dom"/>
</dbReference>
<comment type="subcellular location">
    <subcellularLocation>
        <location evidence="1">Membrane</location>
        <topology evidence="1">Single-pass type I membrane protein</topology>
    </subcellularLocation>
</comment>
<dbReference type="CDD" id="cd01098">
    <property type="entry name" value="PAN_AP_plant"/>
    <property type="match status" value="1"/>
</dbReference>
<dbReference type="FunFam" id="3.30.200.20:FF:000059">
    <property type="entry name" value="S-receptor-like serine/threonine-protein kinase"/>
    <property type="match status" value="1"/>
</dbReference>
<evidence type="ECO:0000256" key="5">
    <source>
        <dbReference type="ARBA" id="ARBA00022692"/>
    </source>
</evidence>
<keyword evidence="5 20" id="KW-0812">Transmembrane</keyword>
<dbReference type="InterPro" id="IPR011009">
    <property type="entry name" value="Kinase-like_dom_sf"/>
</dbReference>
<accession>A0A2I0VFZ7</accession>
<evidence type="ECO:0000256" key="17">
    <source>
        <dbReference type="ARBA" id="ARBA00048679"/>
    </source>
</evidence>
<dbReference type="InterPro" id="IPR008271">
    <property type="entry name" value="Ser/Thr_kinase_AS"/>
</dbReference>
<dbReference type="InterPro" id="IPR036426">
    <property type="entry name" value="Bulb-type_lectin_dom_sf"/>
</dbReference>
<dbReference type="GO" id="GO:0005524">
    <property type="term" value="F:ATP binding"/>
    <property type="evidence" value="ECO:0007669"/>
    <property type="project" value="UniProtKB-UniRule"/>
</dbReference>
<proteinExistence type="inferred from homology"/>
<feature type="domain" description="Protein kinase" evidence="22">
    <location>
        <begin position="520"/>
        <end position="806"/>
    </location>
</feature>
<dbReference type="EC" id="2.7.11.1" evidence="18"/>
<evidence type="ECO:0000256" key="15">
    <source>
        <dbReference type="ARBA" id="ARBA00023180"/>
    </source>
</evidence>
<evidence type="ECO:0000256" key="14">
    <source>
        <dbReference type="ARBA" id="ARBA00023170"/>
    </source>
</evidence>
<evidence type="ECO:0000313" key="24">
    <source>
        <dbReference type="EMBL" id="PKU62339.1"/>
    </source>
</evidence>
<protein>
    <recommendedName>
        <fullName evidence="18">Receptor-like serine/threonine-protein kinase</fullName>
        <ecNumber evidence="18">2.7.11.1</ecNumber>
    </recommendedName>
</protein>
<dbReference type="SUPFAM" id="SSF56112">
    <property type="entry name" value="Protein kinase-like (PK-like)"/>
    <property type="match status" value="1"/>
</dbReference>
<dbReference type="SMART" id="SM00220">
    <property type="entry name" value="S_TKc"/>
    <property type="match status" value="1"/>
</dbReference>
<dbReference type="InterPro" id="IPR000719">
    <property type="entry name" value="Prot_kinase_dom"/>
</dbReference>
<keyword evidence="14 24" id="KW-0675">Receptor</keyword>
<evidence type="ECO:0000256" key="2">
    <source>
        <dbReference type="ARBA" id="ARBA00022527"/>
    </source>
</evidence>
<evidence type="ECO:0000256" key="3">
    <source>
        <dbReference type="ARBA" id="ARBA00022536"/>
    </source>
</evidence>
<dbReference type="Pfam" id="PF01453">
    <property type="entry name" value="B_lectin"/>
    <property type="match status" value="1"/>
</dbReference>
<sequence>MDATSATLLLLHIILFFFILTFASTAQSSPNITLGSSLSPQANSNSIWALSPSGDFAFGFLPLEPGLFLLAIWFAKLPSNTVVWSANTVDNAAVVQEGSRVELTSSGRLSLLNNTGQEVWFADPGSNIVTNGAMLDTGNLVLASASNTYAWQSFDNPTDTILPTQMIRQGGKLSSRRSSRLNDYSNGRFQLRLLPDGNLVLNTIGFPTEQAYERYWISNNTDQITDDRVFFNPNYGVNVVQNNTNLYNVTTTNFGSVANLYQRATLDFDGVFRQYKYKKPGTNTNGSSQNSWLAMDFVPRDICTDLTMGNGGSGACGFNSYCSINGDKPSCLCPDHYTPLDPDDIINQGCRPDFEAPSCELYDPADFEMVEKYNVDWPNGDYEQLAPMEEDGCKKACLEDCRCSVAVFGSGNCWKKKMPMSNGRIDQNNGEIVIFKISKVALNASHNFTIGNKKDNKTTVVISLSAILGGSILINFISIASVILLLLWKRRRVAEMKTKSKTIKSNLHAFSYMALEKATNKFNEELGKGSFGSVYKGVLVSLGEVPVAVKKLNGMEHHGEKEFITELTIIGRTHHRNLVQLIGFCDEGSHRLLVYEFMSNGTLASYLFQTEKPRWEKRVQIAYGVARGLSYLHDECKNQIIHCDIKPQNILLDEYITARISDFGLAKLLQTDQTRTKTSIRGTKGYVAPEWFKDKPITSKVDVYSFGVVLLEIVCCRKNVEKDFVDDERLILTDWAYDRYTERKLEVLVQYDEDAITDHRRLERFVAVAIWCIQEEPSMRPSMKKVLQMLEGAVEVPIPPNPSSFISSIN</sequence>
<keyword evidence="25" id="KW-1185">Reference proteome</keyword>
<evidence type="ECO:0000256" key="8">
    <source>
        <dbReference type="ARBA" id="ARBA00022741"/>
    </source>
</evidence>
<gene>
    <name evidence="24" type="primary">RLK1</name>
    <name evidence="24" type="ORF">MA16_Dca021921</name>
</gene>
<evidence type="ECO:0000256" key="9">
    <source>
        <dbReference type="ARBA" id="ARBA00022777"/>
    </source>
</evidence>
<keyword evidence="7 24" id="KW-0430">Lectin</keyword>
<keyword evidence="3" id="KW-0245">EGF-like domain</keyword>
<feature type="domain" description="Bulb-type lectin" evidence="23">
    <location>
        <begin position="35"/>
        <end position="155"/>
    </location>
</feature>
<reference evidence="24 25" key="1">
    <citation type="journal article" date="2016" name="Sci. Rep.">
        <title>The Dendrobium catenatum Lindl. genome sequence provides insights into polysaccharide synthase, floral development and adaptive evolution.</title>
        <authorList>
            <person name="Zhang G.Q."/>
            <person name="Xu Q."/>
            <person name="Bian C."/>
            <person name="Tsai W.C."/>
            <person name="Yeh C.M."/>
            <person name="Liu K.W."/>
            <person name="Yoshida K."/>
            <person name="Zhang L.S."/>
            <person name="Chang S.B."/>
            <person name="Chen F."/>
            <person name="Shi Y."/>
            <person name="Su Y.Y."/>
            <person name="Zhang Y.Q."/>
            <person name="Chen L.J."/>
            <person name="Yin Y."/>
            <person name="Lin M."/>
            <person name="Huang H."/>
            <person name="Deng H."/>
            <person name="Wang Z.W."/>
            <person name="Zhu S.L."/>
            <person name="Zhao X."/>
            <person name="Deng C."/>
            <person name="Niu S.C."/>
            <person name="Huang J."/>
            <person name="Wang M."/>
            <person name="Liu G.H."/>
            <person name="Yang H.J."/>
            <person name="Xiao X.J."/>
            <person name="Hsiao Y.Y."/>
            <person name="Wu W.L."/>
            <person name="Chen Y.Y."/>
            <person name="Mitsuda N."/>
            <person name="Ohme-Takagi M."/>
            <person name="Luo Y.B."/>
            <person name="Van de Peer Y."/>
            <person name="Liu Z.J."/>
        </authorList>
    </citation>
    <scope>NUCLEOTIDE SEQUENCE [LARGE SCALE GENOMIC DNA]</scope>
    <source>
        <tissue evidence="24">The whole plant</tissue>
    </source>
</reference>
<evidence type="ECO:0000256" key="12">
    <source>
        <dbReference type="ARBA" id="ARBA00023136"/>
    </source>
</evidence>
<evidence type="ECO:0000256" key="1">
    <source>
        <dbReference type="ARBA" id="ARBA00004479"/>
    </source>
</evidence>
<dbReference type="GO" id="GO:0051707">
    <property type="term" value="P:response to other organism"/>
    <property type="evidence" value="ECO:0007669"/>
    <property type="project" value="UniProtKB-ARBA"/>
</dbReference>
<feature type="transmembrane region" description="Helical" evidence="20">
    <location>
        <begin position="460"/>
        <end position="488"/>
    </location>
</feature>
<dbReference type="PROSITE" id="PS00108">
    <property type="entry name" value="PROTEIN_KINASE_ST"/>
    <property type="match status" value="1"/>
</dbReference>
<keyword evidence="8 18" id="KW-0547">Nucleotide-binding</keyword>
<dbReference type="FunFam" id="1.10.510.10:FF:000237">
    <property type="entry name" value="G-type lectin S-receptor-like serine/threonine-protein kinase"/>
    <property type="match status" value="1"/>
</dbReference>
<evidence type="ECO:0000256" key="18">
    <source>
        <dbReference type="PIRNR" id="PIRNR000641"/>
    </source>
</evidence>
<dbReference type="SUPFAM" id="SSF51110">
    <property type="entry name" value="alpha-D-mannose-specific plant lectins"/>
    <property type="match status" value="1"/>
</dbReference>
<dbReference type="AlphaFoldDB" id="A0A2I0VFZ7"/>
<keyword evidence="10 18" id="KW-0067">ATP-binding</keyword>
<evidence type="ECO:0000256" key="10">
    <source>
        <dbReference type="ARBA" id="ARBA00022840"/>
    </source>
</evidence>
<keyword evidence="12 20" id="KW-0472">Membrane</keyword>
<dbReference type="CDD" id="cd14066">
    <property type="entry name" value="STKc_IRAK"/>
    <property type="match status" value="1"/>
</dbReference>
<comment type="similarity">
    <text evidence="18">Belongs to the protein kinase superfamily. Ser/Thr protein kinase family.</text>
</comment>
<dbReference type="Proteomes" id="UP000233837">
    <property type="component" value="Unassembled WGS sequence"/>
</dbReference>
<dbReference type="InterPro" id="IPR024171">
    <property type="entry name" value="SRK-like_kinase"/>
</dbReference>
<evidence type="ECO:0000259" key="23">
    <source>
        <dbReference type="PROSITE" id="PS50927"/>
    </source>
</evidence>
<dbReference type="EMBL" id="KZ503667">
    <property type="protein sequence ID" value="PKU62339.1"/>
    <property type="molecule type" value="Genomic_DNA"/>
</dbReference>
<evidence type="ECO:0000256" key="19">
    <source>
        <dbReference type="PROSITE-ProRule" id="PRU10141"/>
    </source>
</evidence>
<evidence type="ECO:0000256" key="4">
    <source>
        <dbReference type="ARBA" id="ARBA00022679"/>
    </source>
</evidence>
<keyword evidence="11 20" id="KW-1133">Transmembrane helix</keyword>
<dbReference type="PANTHER" id="PTHR47976:SF108">
    <property type="entry name" value="G-TYPE LECTIN S-RECEPTOR-LIKE SERINE_THREONINE-PROTEIN KINASE LECRK1"/>
    <property type="match status" value="1"/>
</dbReference>
<evidence type="ECO:0000256" key="11">
    <source>
        <dbReference type="ARBA" id="ARBA00022989"/>
    </source>
</evidence>
<dbReference type="FunFam" id="2.90.10.10:FF:000013">
    <property type="entry name" value="G-type lectin S-receptor-like serine/threonine-protein kinase LECRK1"/>
    <property type="match status" value="1"/>
</dbReference>
<evidence type="ECO:0000259" key="22">
    <source>
        <dbReference type="PROSITE" id="PS50011"/>
    </source>
</evidence>
<comment type="catalytic activity">
    <reaction evidence="16 18">
        <text>L-threonyl-[protein] + ATP = O-phospho-L-threonyl-[protein] + ADP + H(+)</text>
        <dbReference type="Rhea" id="RHEA:46608"/>
        <dbReference type="Rhea" id="RHEA-COMP:11060"/>
        <dbReference type="Rhea" id="RHEA-COMP:11605"/>
        <dbReference type="ChEBI" id="CHEBI:15378"/>
        <dbReference type="ChEBI" id="CHEBI:30013"/>
        <dbReference type="ChEBI" id="CHEBI:30616"/>
        <dbReference type="ChEBI" id="CHEBI:61977"/>
        <dbReference type="ChEBI" id="CHEBI:456216"/>
        <dbReference type="EC" id="2.7.11.1"/>
    </reaction>
</comment>
<dbReference type="Gene3D" id="1.10.510.10">
    <property type="entry name" value="Transferase(Phosphotransferase) domain 1"/>
    <property type="match status" value="1"/>
</dbReference>
<reference evidence="24 25" key="2">
    <citation type="journal article" date="2017" name="Nature">
        <title>The Apostasia genome and the evolution of orchids.</title>
        <authorList>
            <person name="Zhang G.Q."/>
            <person name="Liu K.W."/>
            <person name="Li Z."/>
            <person name="Lohaus R."/>
            <person name="Hsiao Y.Y."/>
            <person name="Niu S.C."/>
            <person name="Wang J.Y."/>
            <person name="Lin Y.C."/>
            <person name="Xu Q."/>
            <person name="Chen L.J."/>
            <person name="Yoshida K."/>
            <person name="Fujiwara S."/>
            <person name="Wang Z.W."/>
            <person name="Zhang Y.Q."/>
            <person name="Mitsuda N."/>
            <person name="Wang M."/>
            <person name="Liu G.H."/>
            <person name="Pecoraro L."/>
            <person name="Huang H.X."/>
            <person name="Xiao X.J."/>
            <person name="Lin M."/>
            <person name="Wu X.Y."/>
            <person name="Wu W.L."/>
            <person name="Chen Y.Y."/>
            <person name="Chang S.B."/>
            <person name="Sakamoto S."/>
            <person name="Ohme-Takagi M."/>
            <person name="Yagi M."/>
            <person name="Zeng S.J."/>
            <person name="Shen C.Y."/>
            <person name="Yeh C.M."/>
            <person name="Luo Y.B."/>
            <person name="Tsai W.C."/>
            <person name="Van de Peer Y."/>
            <person name="Liu Z.J."/>
        </authorList>
    </citation>
    <scope>NUCLEOTIDE SEQUENCE [LARGE SCALE GENOMIC DNA]</scope>
    <source>
        <tissue evidence="24">The whole plant</tissue>
    </source>
</reference>
<dbReference type="GO" id="GO:0106310">
    <property type="term" value="F:protein serine kinase activity"/>
    <property type="evidence" value="ECO:0007669"/>
    <property type="project" value="RHEA"/>
</dbReference>
<dbReference type="InterPro" id="IPR051343">
    <property type="entry name" value="G-type_lectin_kinases/EP1-like"/>
</dbReference>
<comment type="catalytic activity">
    <reaction evidence="17 18">
        <text>L-seryl-[protein] + ATP = O-phospho-L-seryl-[protein] + ADP + H(+)</text>
        <dbReference type="Rhea" id="RHEA:17989"/>
        <dbReference type="Rhea" id="RHEA-COMP:9863"/>
        <dbReference type="Rhea" id="RHEA-COMP:11604"/>
        <dbReference type="ChEBI" id="CHEBI:15378"/>
        <dbReference type="ChEBI" id="CHEBI:29999"/>
        <dbReference type="ChEBI" id="CHEBI:30616"/>
        <dbReference type="ChEBI" id="CHEBI:83421"/>
        <dbReference type="ChEBI" id="CHEBI:456216"/>
        <dbReference type="EC" id="2.7.11.1"/>
    </reaction>
</comment>
<keyword evidence="13" id="KW-1015">Disulfide bond</keyword>
<dbReference type="PROSITE" id="PS50927">
    <property type="entry name" value="BULB_LECTIN"/>
    <property type="match status" value="1"/>
</dbReference>
<name>A0A2I0VFZ7_9ASPA</name>
<evidence type="ECO:0000256" key="20">
    <source>
        <dbReference type="SAM" id="Phobius"/>
    </source>
</evidence>
<evidence type="ECO:0000256" key="6">
    <source>
        <dbReference type="ARBA" id="ARBA00022729"/>
    </source>
</evidence>
<dbReference type="PROSITE" id="PS00107">
    <property type="entry name" value="PROTEIN_KINASE_ATP"/>
    <property type="match status" value="1"/>
</dbReference>
<feature type="signal peptide" evidence="21">
    <location>
        <begin position="1"/>
        <end position="25"/>
    </location>
</feature>
<dbReference type="Pfam" id="PF00069">
    <property type="entry name" value="Pkinase"/>
    <property type="match status" value="1"/>
</dbReference>
<dbReference type="GO" id="GO:0016020">
    <property type="term" value="C:membrane"/>
    <property type="evidence" value="ECO:0007669"/>
    <property type="project" value="UniProtKB-SubCell"/>
</dbReference>
<dbReference type="FunFam" id="2.90.10.30:FF:000001">
    <property type="entry name" value="Serine/threonine-protein kinase"/>
    <property type="match status" value="1"/>
</dbReference>
<feature type="chain" id="PRO_5014134932" description="Receptor-like serine/threonine-protein kinase" evidence="21">
    <location>
        <begin position="26"/>
        <end position="810"/>
    </location>
</feature>
<keyword evidence="6 21" id="KW-0732">Signal</keyword>
<evidence type="ECO:0000313" key="25">
    <source>
        <dbReference type="Proteomes" id="UP000233837"/>
    </source>
</evidence>
<dbReference type="GO" id="GO:0030246">
    <property type="term" value="F:carbohydrate binding"/>
    <property type="evidence" value="ECO:0007669"/>
    <property type="project" value="UniProtKB-KW"/>
</dbReference>
<evidence type="ECO:0000256" key="16">
    <source>
        <dbReference type="ARBA" id="ARBA00047899"/>
    </source>
</evidence>
<evidence type="ECO:0000256" key="21">
    <source>
        <dbReference type="SAM" id="SignalP"/>
    </source>
</evidence>
<dbReference type="Gene3D" id="3.30.200.20">
    <property type="entry name" value="Phosphorylase Kinase, domain 1"/>
    <property type="match status" value="1"/>
</dbReference>
<dbReference type="Gene3D" id="2.90.10.10">
    <property type="entry name" value="Bulb-type lectin domain"/>
    <property type="match status" value="2"/>
</dbReference>
<dbReference type="STRING" id="906689.A0A2I0VFZ7"/>
<dbReference type="PIRSF" id="PIRSF000641">
    <property type="entry name" value="SRK"/>
    <property type="match status" value="1"/>
</dbReference>
<evidence type="ECO:0000256" key="13">
    <source>
        <dbReference type="ARBA" id="ARBA00023157"/>
    </source>
</evidence>
<dbReference type="GO" id="GO:0004674">
    <property type="term" value="F:protein serine/threonine kinase activity"/>
    <property type="evidence" value="ECO:0007669"/>
    <property type="project" value="UniProtKB-KW"/>
</dbReference>
<keyword evidence="9 18" id="KW-0418">Kinase</keyword>
<keyword evidence="4 18" id="KW-0808">Transferase</keyword>
<keyword evidence="15" id="KW-0325">Glycoprotein</keyword>
<dbReference type="PANTHER" id="PTHR47976">
    <property type="entry name" value="G-TYPE LECTIN S-RECEPTOR-LIKE SERINE/THREONINE-PROTEIN KINASE SD2-5"/>
    <property type="match status" value="1"/>
</dbReference>
<organism evidence="24 25">
    <name type="scientific">Dendrobium catenatum</name>
    <dbReference type="NCBI Taxonomy" id="906689"/>
    <lineage>
        <taxon>Eukaryota</taxon>
        <taxon>Viridiplantae</taxon>
        <taxon>Streptophyta</taxon>
        <taxon>Embryophyta</taxon>
        <taxon>Tracheophyta</taxon>
        <taxon>Spermatophyta</taxon>
        <taxon>Magnoliopsida</taxon>
        <taxon>Liliopsida</taxon>
        <taxon>Asparagales</taxon>
        <taxon>Orchidaceae</taxon>
        <taxon>Epidendroideae</taxon>
        <taxon>Malaxideae</taxon>
        <taxon>Dendrobiinae</taxon>
        <taxon>Dendrobium</taxon>
    </lineage>
</organism>
<dbReference type="OrthoDB" id="1930390at2759"/>
<keyword evidence="2 18" id="KW-0723">Serine/threonine-protein kinase</keyword>
<dbReference type="SMART" id="SM00108">
    <property type="entry name" value="B_lectin"/>
    <property type="match status" value="1"/>
</dbReference>
<evidence type="ECO:0000256" key="7">
    <source>
        <dbReference type="ARBA" id="ARBA00022734"/>
    </source>
</evidence>
<dbReference type="PROSITE" id="PS50011">
    <property type="entry name" value="PROTEIN_KINASE_DOM"/>
    <property type="match status" value="1"/>
</dbReference>
<dbReference type="InterPro" id="IPR017441">
    <property type="entry name" value="Protein_kinase_ATP_BS"/>
</dbReference>